<dbReference type="AlphaFoldDB" id="A0A9K3I2P0"/>
<evidence type="ECO:0000313" key="3">
    <source>
        <dbReference type="Proteomes" id="UP000215914"/>
    </source>
</evidence>
<protein>
    <submittedName>
        <fullName evidence="2">Uncharacterized protein</fullName>
    </submittedName>
</protein>
<evidence type="ECO:0000313" key="2">
    <source>
        <dbReference type="EMBL" id="KAF5788865.1"/>
    </source>
</evidence>
<keyword evidence="1" id="KW-0812">Transmembrane</keyword>
<evidence type="ECO:0000256" key="1">
    <source>
        <dbReference type="SAM" id="Phobius"/>
    </source>
</evidence>
<dbReference type="Gramene" id="mRNA:HanXRQr2_Chr09g0364111">
    <property type="protein sequence ID" value="CDS:HanXRQr2_Chr09g0364111.1"/>
    <property type="gene ID" value="HanXRQr2_Chr09g0364111"/>
</dbReference>
<dbReference type="EMBL" id="MNCJ02000324">
    <property type="protein sequence ID" value="KAF5788865.1"/>
    <property type="molecule type" value="Genomic_DNA"/>
</dbReference>
<keyword evidence="1" id="KW-1133">Transmembrane helix</keyword>
<keyword evidence="1" id="KW-0472">Membrane</keyword>
<name>A0A9K3I2P0_HELAN</name>
<comment type="caution">
    <text evidence="2">The sequence shown here is derived from an EMBL/GenBank/DDBJ whole genome shotgun (WGS) entry which is preliminary data.</text>
</comment>
<keyword evidence="3" id="KW-1185">Reference proteome</keyword>
<accession>A0A9K3I2P0</accession>
<organism evidence="2 3">
    <name type="scientific">Helianthus annuus</name>
    <name type="common">Common sunflower</name>
    <dbReference type="NCBI Taxonomy" id="4232"/>
    <lineage>
        <taxon>Eukaryota</taxon>
        <taxon>Viridiplantae</taxon>
        <taxon>Streptophyta</taxon>
        <taxon>Embryophyta</taxon>
        <taxon>Tracheophyta</taxon>
        <taxon>Spermatophyta</taxon>
        <taxon>Magnoliopsida</taxon>
        <taxon>eudicotyledons</taxon>
        <taxon>Gunneridae</taxon>
        <taxon>Pentapetalae</taxon>
        <taxon>asterids</taxon>
        <taxon>campanulids</taxon>
        <taxon>Asterales</taxon>
        <taxon>Asteraceae</taxon>
        <taxon>Asteroideae</taxon>
        <taxon>Heliantheae alliance</taxon>
        <taxon>Heliantheae</taxon>
        <taxon>Helianthus</taxon>
    </lineage>
</organism>
<dbReference type="Proteomes" id="UP000215914">
    <property type="component" value="Unassembled WGS sequence"/>
</dbReference>
<reference evidence="2" key="1">
    <citation type="journal article" date="2017" name="Nature">
        <title>The sunflower genome provides insights into oil metabolism, flowering and Asterid evolution.</title>
        <authorList>
            <person name="Badouin H."/>
            <person name="Gouzy J."/>
            <person name="Grassa C.J."/>
            <person name="Murat F."/>
            <person name="Staton S.E."/>
            <person name="Cottret L."/>
            <person name="Lelandais-Briere C."/>
            <person name="Owens G.L."/>
            <person name="Carrere S."/>
            <person name="Mayjonade B."/>
            <person name="Legrand L."/>
            <person name="Gill N."/>
            <person name="Kane N.C."/>
            <person name="Bowers J.E."/>
            <person name="Hubner S."/>
            <person name="Bellec A."/>
            <person name="Berard A."/>
            <person name="Berges H."/>
            <person name="Blanchet N."/>
            <person name="Boniface M.C."/>
            <person name="Brunel D."/>
            <person name="Catrice O."/>
            <person name="Chaidir N."/>
            <person name="Claudel C."/>
            <person name="Donnadieu C."/>
            <person name="Faraut T."/>
            <person name="Fievet G."/>
            <person name="Helmstetter N."/>
            <person name="King M."/>
            <person name="Knapp S.J."/>
            <person name="Lai Z."/>
            <person name="Le Paslier M.C."/>
            <person name="Lippi Y."/>
            <person name="Lorenzon L."/>
            <person name="Mandel J.R."/>
            <person name="Marage G."/>
            <person name="Marchand G."/>
            <person name="Marquand E."/>
            <person name="Bret-Mestries E."/>
            <person name="Morien E."/>
            <person name="Nambeesan S."/>
            <person name="Nguyen T."/>
            <person name="Pegot-Espagnet P."/>
            <person name="Pouilly N."/>
            <person name="Raftis F."/>
            <person name="Sallet E."/>
            <person name="Schiex T."/>
            <person name="Thomas J."/>
            <person name="Vandecasteele C."/>
            <person name="Vares D."/>
            <person name="Vear F."/>
            <person name="Vautrin S."/>
            <person name="Crespi M."/>
            <person name="Mangin B."/>
            <person name="Burke J.M."/>
            <person name="Salse J."/>
            <person name="Munos S."/>
            <person name="Vincourt P."/>
            <person name="Rieseberg L.H."/>
            <person name="Langlade N.B."/>
        </authorList>
    </citation>
    <scope>NUCLEOTIDE SEQUENCE</scope>
    <source>
        <tissue evidence="2">Leaves</tissue>
    </source>
</reference>
<feature type="transmembrane region" description="Helical" evidence="1">
    <location>
        <begin position="42"/>
        <end position="59"/>
    </location>
</feature>
<gene>
    <name evidence="2" type="ORF">HanXRQr2_Chr09g0364111</name>
</gene>
<sequence length="74" mass="8098">MPRVGLARPHVGCLFCPLLLSFRLHNIQPWTRPVSGGHGPVSGLLILLLLLFGCGLGLGKLRRFLLLCIYVGFC</sequence>
<reference evidence="2" key="2">
    <citation type="submission" date="2020-06" db="EMBL/GenBank/DDBJ databases">
        <title>Helianthus annuus Genome sequencing and assembly Release 2.</title>
        <authorList>
            <person name="Gouzy J."/>
            <person name="Langlade N."/>
            <person name="Munos S."/>
        </authorList>
    </citation>
    <scope>NUCLEOTIDE SEQUENCE</scope>
    <source>
        <tissue evidence="2">Leaves</tissue>
    </source>
</reference>
<proteinExistence type="predicted"/>